<dbReference type="GO" id="GO:0043565">
    <property type="term" value="F:sequence-specific DNA binding"/>
    <property type="evidence" value="ECO:0007669"/>
    <property type="project" value="InterPro"/>
</dbReference>
<feature type="domain" description="HTH araC/xylS-type" evidence="4">
    <location>
        <begin position="8"/>
        <end position="106"/>
    </location>
</feature>
<dbReference type="SMART" id="SM00342">
    <property type="entry name" value="HTH_ARAC"/>
    <property type="match status" value="1"/>
</dbReference>
<dbReference type="AlphaFoldDB" id="A0A1G6IVM3"/>
<organism evidence="5 6">
    <name type="scientific">Pelagirhabdus alkalitolerans</name>
    <dbReference type="NCBI Taxonomy" id="1612202"/>
    <lineage>
        <taxon>Bacteria</taxon>
        <taxon>Bacillati</taxon>
        <taxon>Bacillota</taxon>
        <taxon>Bacilli</taxon>
        <taxon>Bacillales</taxon>
        <taxon>Bacillaceae</taxon>
        <taxon>Pelagirhabdus</taxon>
    </lineage>
</organism>
<dbReference type="InterPro" id="IPR009057">
    <property type="entry name" value="Homeodomain-like_sf"/>
</dbReference>
<dbReference type="STRING" id="1612202.SAMN05421734_104151"/>
<evidence type="ECO:0000256" key="2">
    <source>
        <dbReference type="ARBA" id="ARBA00023125"/>
    </source>
</evidence>
<sequence length="292" mass="33440">MDILTGMNQAIDYLEDHLTEEIETKELAQLAHCSEYHFKRMFSSLTGIPLSEYIRRRRLSLAVYDLKETDLKIIDVAVKYGYRSADAFTRAFYAMHQVLPSHVQRGEASVVTYSRLTLHLKIEGGISMKYRLVEKDSFNIVGLKKRVAIQFEGVNEEIEKLAQRITPEVADELIELSNVDPKGIINASTHFSEGRMEEQGELDHYIGVATTLDTHHSFDELNVNAGTWAVFESTGPQPETLQNTWGRIYSEWFPTSGYEAVEGPEILWSDQQETDQTEYKTEIWIPVKKVID</sequence>
<dbReference type="InterPro" id="IPR029442">
    <property type="entry name" value="GyrI-like"/>
</dbReference>
<dbReference type="InterPro" id="IPR011256">
    <property type="entry name" value="Reg_factor_effector_dom_sf"/>
</dbReference>
<dbReference type="Gene3D" id="3.20.80.10">
    <property type="entry name" value="Regulatory factor, effector binding domain"/>
    <property type="match status" value="1"/>
</dbReference>
<dbReference type="SMART" id="SM00871">
    <property type="entry name" value="AraC_E_bind"/>
    <property type="match status" value="1"/>
</dbReference>
<accession>A0A1G6IVM3</accession>
<keyword evidence="1" id="KW-0805">Transcription regulation</keyword>
<dbReference type="InterPro" id="IPR010499">
    <property type="entry name" value="AraC_E-bd"/>
</dbReference>
<dbReference type="Gene3D" id="1.10.10.60">
    <property type="entry name" value="Homeodomain-like"/>
    <property type="match status" value="2"/>
</dbReference>
<dbReference type="InterPro" id="IPR018060">
    <property type="entry name" value="HTH_AraC"/>
</dbReference>
<dbReference type="RefSeq" id="WP_090795147.1">
    <property type="nucleotide sequence ID" value="NZ_FMYI01000004.1"/>
</dbReference>
<name>A0A1G6IVM3_9BACI</name>
<protein>
    <submittedName>
        <fullName evidence="5">Transcriptional regulator, AraC family</fullName>
    </submittedName>
</protein>
<dbReference type="SUPFAM" id="SSF55136">
    <property type="entry name" value="Probable bacterial effector-binding domain"/>
    <property type="match status" value="1"/>
</dbReference>
<keyword evidence="3" id="KW-0804">Transcription</keyword>
<evidence type="ECO:0000256" key="3">
    <source>
        <dbReference type="ARBA" id="ARBA00023163"/>
    </source>
</evidence>
<proteinExistence type="predicted"/>
<dbReference type="EMBL" id="FMYI01000004">
    <property type="protein sequence ID" value="SDC10557.1"/>
    <property type="molecule type" value="Genomic_DNA"/>
</dbReference>
<dbReference type="PANTHER" id="PTHR47504:SF5">
    <property type="entry name" value="RIGHT ORIGIN-BINDING PROTEIN"/>
    <property type="match status" value="1"/>
</dbReference>
<dbReference type="GO" id="GO:0003700">
    <property type="term" value="F:DNA-binding transcription factor activity"/>
    <property type="evidence" value="ECO:0007669"/>
    <property type="project" value="InterPro"/>
</dbReference>
<evidence type="ECO:0000313" key="6">
    <source>
        <dbReference type="Proteomes" id="UP000242949"/>
    </source>
</evidence>
<dbReference type="OrthoDB" id="9801123at2"/>
<dbReference type="SUPFAM" id="SSF46689">
    <property type="entry name" value="Homeodomain-like"/>
    <property type="match status" value="2"/>
</dbReference>
<dbReference type="PANTHER" id="PTHR47504">
    <property type="entry name" value="RIGHT ORIGIN-BINDING PROTEIN"/>
    <property type="match status" value="1"/>
</dbReference>
<evidence type="ECO:0000313" key="5">
    <source>
        <dbReference type="EMBL" id="SDC10557.1"/>
    </source>
</evidence>
<gene>
    <name evidence="5" type="ORF">SAMN05421734_104151</name>
</gene>
<reference evidence="6" key="1">
    <citation type="submission" date="2016-09" db="EMBL/GenBank/DDBJ databases">
        <authorList>
            <person name="Varghese N."/>
            <person name="Submissions S."/>
        </authorList>
    </citation>
    <scope>NUCLEOTIDE SEQUENCE [LARGE SCALE GENOMIC DNA]</scope>
    <source>
        <strain evidence="6">S5</strain>
    </source>
</reference>
<keyword evidence="6" id="KW-1185">Reference proteome</keyword>
<evidence type="ECO:0000256" key="1">
    <source>
        <dbReference type="ARBA" id="ARBA00023015"/>
    </source>
</evidence>
<dbReference type="Pfam" id="PF12833">
    <property type="entry name" value="HTH_18"/>
    <property type="match status" value="1"/>
</dbReference>
<dbReference type="PROSITE" id="PS01124">
    <property type="entry name" value="HTH_ARAC_FAMILY_2"/>
    <property type="match status" value="1"/>
</dbReference>
<dbReference type="Pfam" id="PF06445">
    <property type="entry name" value="GyrI-like"/>
    <property type="match status" value="1"/>
</dbReference>
<evidence type="ECO:0000259" key="4">
    <source>
        <dbReference type="PROSITE" id="PS01124"/>
    </source>
</evidence>
<dbReference type="Proteomes" id="UP000242949">
    <property type="component" value="Unassembled WGS sequence"/>
</dbReference>
<dbReference type="InterPro" id="IPR050959">
    <property type="entry name" value="MarA-like"/>
</dbReference>
<keyword evidence="2" id="KW-0238">DNA-binding</keyword>